<accession>A0A9D4CTQ8</accession>
<reference evidence="1" key="1">
    <citation type="journal article" date="2019" name="bioRxiv">
        <title>The Genome of the Zebra Mussel, Dreissena polymorpha: A Resource for Invasive Species Research.</title>
        <authorList>
            <person name="McCartney M.A."/>
            <person name="Auch B."/>
            <person name="Kono T."/>
            <person name="Mallez S."/>
            <person name="Zhang Y."/>
            <person name="Obille A."/>
            <person name="Becker A."/>
            <person name="Abrahante J.E."/>
            <person name="Garbe J."/>
            <person name="Badalamenti J.P."/>
            <person name="Herman A."/>
            <person name="Mangelson H."/>
            <person name="Liachko I."/>
            <person name="Sullivan S."/>
            <person name="Sone E.D."/>
            <person name="Koren S."/>
            <person name="Silverstein K.A.T."/>
            <person name="Beckman K.B."/>
            <person name="Gohl D.M."/>
        </authorList>
    </citation>
    <scope>NUCLEOTIDE SEQUENCE</scope>
    <source>
        <strain evidence="1">Duluth1</strain>
        <tissue evidence="1">Whole animal</tissue>
    </source>
</reference>
<dbReference type="EMBL" id="JAIWYP010000012">
    <property type="protein sequence ID" value="KAH3731057.1"/>
    <property type="molecule type" value="Genomic_DNA"/>
</dbReference>
<organism evidence="1 2">
    <name type="scientific">Dreissena polymorpha</name>
    <name type="common">Zebra mussel</name>
    <name type="synonym">Mytilus polymorpha</name>
    <dbReference type="NCBI Taxonomy" id="45954"/>
    <lineage>
        <taxon>Eukaryota</taxon>
        <taxon>Metazoa</taxon>
        <taxon>Spiralia</taxon>
        <taxon>Lophotrochozoa</taxon>
        <taxon>Mollusca</taxon>
        <taxon>Bivalvia</taxon>
        <taxon>Autobranchia</taxon>
        <taxon>Heteroconchia</taxon>
        <taxon>Euheterodonta</taxon>
        <taxon>Imparidentia</taxon>
        <taxon>Neoheterodontei</taxon>
        <taxon>Myida</taxon>
        <taxon>Dreissenoidea</taxon>
        <taxon>Dreissenidae</taxon>
        <taxon>Dreissena</taxon>
    </lineage>
</organism>
<protein>
    <submittedName>
        <fullName evidence="1">Uncharacterized protein</fullName>
    </submittedName>
</protein>
<dbReference type="Proteomes" id="UP000828390">
    <property type="component" value="Unassembled WGS sequence"/>
</dbReference>
<reference evidence="1" key="2">
    <citation type="submission" date="2020-11" db="EMBL/GenBank/DDBJ databases">
        <authorList>
            <person name="McCartney M.A."/>
            <person name="Auch B."/>
            <person name="Kono T."/>
            <person name="Mallez S."/>
            <person name="Becker A."/>
            <person name="Gohl D.M."/>
            <person name="Silverstein K.A.T."/>
            <person name="Koren S."/>
            <person name="Bechman K.B."/>
            <person name="Herman A."/>
            <person name="Abrahante J.E."/>
            <person name="Garbe J."/>
        </authorList>
    </citation>
    <scope>NUCLEOTIDE SEQUENCE</scope>
    <source>
        <strain evidence="1">Duluth1</strain>
        <tissue evidence="1">Whole animal</tissue>
    </source>
</reference>
<dbReference type="AlphaFoldDB" id="A0A9D4CTQ8"/>
<proteinExistence type="predicted"/>
<comment type="caution">
    <text evidence="1">The sequence shown here is derived from an EMBL/GenBank/DDBJ whole genome shotgun (WGS) entry which is preliminary data.</text>
</comment>
<gene>
    <name evidence="1" type="ORF">DPMN_057062</name>
</gene>
<evidence type="ECO:0000313" key="1">
    <source>
        <dbReference type="EMBL" id="KAH3731057.1"/>
    </source>
</evidence>
<evidence type="ECO:0000313" key="2">
    <source>
        <dbReference type="Proteomes" id="UP000828390"/>
    </source>
</evidence>
<keyword evidence="2" id="KW-1185">Reference proteome</keyword>
<name>A0A9D4CTQ8_DREPO</name>
<sequence length="62" mass="6875">MSFSSDALGGNLPLAYPIAQRNMLRDVCKPSQLSSFDGRQYMFLSANKFCCHFSEVIVGLVL</sequence>